<proteinExistence type="predicted"/>
<accession>A0A975U4G5</accession>
<dbReference type="Proteomes" id="UP000694001">
    <property type="component" value="Chromosome"/>
</dbReference>
<dbReference type="GO" id="GO:0016787">
    <property type="term" value="F:hydrolase activity"/>
    <property type="evidence" value="ECO:0007669"/>
    <property type="project" value="UniProtKB-KW"/>
</dbReference>
<dbReference type="InterPro" id="IPR022192">
    <property type="entry name" value="SUV3_C"/>
</dbReference>
<evidence type="ECO:0000259" key="6">
    <source>
        <dbReference type="PROSITE" id="PS51194"/>
    </source>
</evidence>
<dbReference type="InterPro" id="IPR050699">
    <property type="entry name" value="RNA-DNA_Helicase"/>
</dbReference>
<reference evidence="7" key="1">
    <citation type="submission" date="2021-06" db="EMBL/GenBank/DDBJ databases">
        <title>Elioraea tepida, sp. nov., a moderately thermophilic aerobic anoxygenic phototrophic bacterium isolated from an alkaline siliceous hot spring mat community in Yellowstone National Park, WY, USA.</title>
        <authorList>
            <person name="Saini M.K."/>
            <person name="Yoshida S."/>
            <person name="Sebastian A."/>
            <person name="Hirose S."/>
            <person name="Hara E."/>
            <person name="Tamaki H."/>
            <person name="Soulier N.T."/>
            <person name="Albert I."/>
            <person name="Hanada S."/>
            <person name="Bryant D.A."/>
            <person name="Tank M."/>
        </authorList>
    </citation>
    <scope>NUCLEOTIDE SEQUENCE</scope>
    <source>
        <strain evidence="7">MS-P2</strain>
    </source>
</reference>
<evidence type="ECO:0000256" key="4">
    <source>
        <dbReference type="ARBA" id="ARBA00022840"/>
    </source>
</evidence>
<dbReference type="PANTHER" id="PTHR12131">
    <property type="entry name" value="ATP-DEPENDENT RNA AND DNA HELICASE"/>
    <property type="match status" value="1"/>
</dbReference>
<dbReference type="KEGG" id="elio:KO353_02755"/>
<dbReference type="AlphaFoldDB" id="A0A975U4G5"/>
<keyword evidence="1" id="KW-0547">Nucleotide-binding</keyword>
<sequence length="606" mass="65790">MPVTTYHTGSVETPAHSARARLDALLHGLRVPLRREDIAAGLAALAADPSLDDIALVSVLAEAIRGRLRRAAQKGDLAPAARASAEARLEAWRRERLAHLHVRARHRHEQEVVGALTLGRWVASFTAARSIRRRLLALLGPTNSGKSHAAFDMLAAAPSGAYLAPLRLLAWEGTEQLAERGVSASLLTGEERRSVPGARHLCATVEMADMDTPIDLAVIDEIQMLADEDRGWAWTQAVVGLPARTLVLAGAPESEPMIRRLAAVTGEAVEVRRFHRMVPLTLLERPVPLREVQPGDAIVCFSRRDAFALREALIARNRPPAMIYGALGPDVRRAEAERFRTGAAPVLVATDAIGMGLNLPIRRVLFAATTKYGGLGPQLIRQIAGRAGRYGQYDEGFVGVLEGEDLEPVRSAIEQAPTPLDAPLRVLPREGQLLEIGRRLGAPSLIRVLSAVAERFRWPASGFELSRLDDAMAMAEVTAAARLPLKDALGYLGCPADLRDRRAAAQLLAWMRRHAHGLAVDPPPSPPRRLERGVAGDPSDLAEAERAARLLTAYLWLAQKWPAIYSGETEARAAQARLNDHIERSLRMGASARLRKRWQGGSDGAA</sequence>
<evidence type="ECO:0000256" key="5">
    <source>
        <dbReference type="SAM" id="MobiDB-lite"/>
    </source>
</evidence>
<dbReference type="GO" id="GO:0004386">
    <property type="term" value="F:helicase activity"/>
    <property type="evidence" value="ECO:0007669"/>
    <property type="project" value="UniProtKB-KW"/>
</dbReference>
<dbReference type="EMBL" id="CP076448">
    <property type="protein sequence ID" value="QXM25188.1"/>
    <property type="molecule type" value="Genomic_DNA"/>
</dbReference>
<evidence type="ECO:0000256" key="1">
    <source>
        <dbReference type="ARBA" id="ARBA00022741"/>
    </source>
</evidence>
<keyword evidence="4" id="KW-0067">ATP-binding</keyword>
<feature type="domain" description="Helicase C-terminal" evidence="6">
    <location>
        <begin position="281"/>
        <end position="435"/>
    </location>
</feature>
<evidence type="ECO:0000256" key="2">
    <source>
        <dbReference type="ARBA" id="ARBA00022801"/>
    </source>
</evidence>
<dbReference type="PANTHER" id="PTHR12131:SF1">
    <property type="entry name" value="ATP-DEPENDENT RNA HELICASE SUPV3L1, MITOCHONDRIAL-RELATED"/>
    <property type="match status" value="1"/>
</dbReference>
<dbReference type="InterPro" id="IPR001650">
    <property type="entry name" value="Helicase_C-like"/>
</dbReference>
<dbReference type="Pfam" id="PF00271">
    <property type="entry name" value="Helicase_C"/>
    <property type="match status" value="1"/>
</dbReference>
<keyword evidence="8" id="KW-1185">Reference proteome</keyword>
<dbReference type="SMART" id="SM00490">
    <property type="entry name" value="HELICc"/>
    <property type="match status" value="1"/>
</dbReference>
<dbReference type="PROSITE" id="PS51194">
    <property type="entry name" value="HELICASE_CTER"/>
    <property type="match status" value="1"/>
</dbReference>
<protein>
    <submittedName>
        <fullName evidence="7">RNA helicase</fullName>
    </submittedName>
</protein>
<dbReference type="GO" id="GO:0005524">
    <property type="term" value="F:ATP binding"/>
    <property type="evidence" value="ECO:0007669"/>
    <property type="project" value="UniProtKB-KW"/>
</dbReference>
<dbReference type="InterPro" id="IPR055206">
    <property type="entry name" value="DEXQc_SUV3"/>
</dbReference>
<dbReference type="Pfam" id="PF22527">
    <property type="entry name" value="DEXQc_Suv3"/>
    <property type="match status" value="1"/>
</dbReference>
<evidence type="ECO:0000256" key="3">
    <source>
        <dbReference type="ARBA" id="ARBA00022806"/>
    </source>
</evidence>
<evidence type="ECO:0000313" key="8">
    <source>
        <dbReference type="Proteomes" id="UP000694001"/>
    </source>
</evidence>
<gene>
    <name evidence="7" type="ORF">KO353_02755</name>
</gene>
<keyword evidence="2" id="KW-0378">Hydrolase</keyword>
<dbReference type="Pfam" id="PF12513">
    <property type="entry name" value="SUV3_C"/>
    <property type="match status" value="1"/>
</dbReference>
<organism evidence="7 8">
    <name type="scientific">Elioraea tepida</name>
    <dbReference type="NCBI Taxonomy" id="2843330"/>
    <lineage>
        <taxon>Bacteria</taxon>
        <taxon>Pseudomonadati</taxon>
        <taxon>Pseudomonadota</taxon>
        <taxon>Alphaproteobacteria</taxon>
        <taxon>Acetobacterales</taxon>
        <taxon>Elioraeaceae</taxon>
        <taxon>Elioraea</taxon>
    </lineage>
</organism>
<name>A0A975U4G5_9PROT</name>
<keyword evidence="3 7" id="KW-0347">Helicase</keyword>
<dbReference type="RefSeq" id="WP_218286244.1">
    <property type="nucleotide sequence ID" value="NZ_CP076448.1"/>
</dbReference>
<feature type="region of interest" description="Disordered" evidence="5">
    <location>
        <begin position="519"/>
        <end position="538"/>
    </location>
</feature>
<evidence type="ECO:0000313" key="7">
    <source>
        <dbReference type="EMBL" id="QXM25188.1"/>
    </source>
</evidence>